<dbReference type="EMBL" id="CP002959">
    <property type="protein sequence ID" value="AFM13972.1"/>
    <property type="molecule type" value="Genomic_DNA"/>
</dbReference>
<gene>
    <name evidence="1" type="ordered locus">Turpa_3334</name>
</gene>
<evidence type="ECO:0000313" key="2">
    <source>
        <dbReference type="Proteomes" id="UP000006048"/>
    </source>
</evidence>
<name>I4B9L5_TURPD</name>
<dbReference type="KEGG" id="tpx:Turpa_3334"/>
<dbReference type="SUPFAM" id="SSF88723">
    <property type="entry name" value="PIN domain-like"/>
    <property type="match status" value="1"/>
</dbReference>
<sequence>MKKQRIYLDTSVIGGCFDKEFEIESKMLIEQIHAGKYIAVISDTTMSELKGAPPYIQEIITNIPVPQILEISVNSEIIELAAKYVSEKVIPDWCQADALHIATATYYNSDLLLSWNFKHIVNVNRIMGYNSVNLREGYKALEIRSPKEVVYDE</sequence>
<dbReference type="HOGENOM" id="CLU_119411_1_0_12"/>
<dbReference type="AlphaFoldDB" id="I4B9L5"/>
<organism evidence="1 2">
    <name type="scientific">Turneriella parva (strain ATCC BAA-1111 / DSM 21527 / NCTC 11395 / H)</name>
    <name type="common">Leptospira parva</name>
    <dbReference type="NCBI Taxonomy" id="869212"/>
    <lineage>
        <taxon>Bacteria</taxon>
        <taxon>Pseudomonadati</taxon>
        <taxon>Spirochaetota</taxon>
        <taxon>Spirochaetia</taxon>
        <taxon>Leptospirales</taxon>
        <taxon>Leptospiraceae</taxon>
        <taxon>Turneriella</taxon>
    </lineage>
</organism>
<evidence type="ECO:0008006" key="3">
    <source>
        <dbReference type="Google" id="ProtNLM"/>
    </source>
</evidence>
<dbReference type="Proteomes" id="UP000006048">
    <property type="component" value="Chromosome"/>
</dbReference>
<evidence type="ECO:0000313" key="1">
    <source>
        <dbReference type="EMBL" id="AFM13972.1"/>
    </source>
</evidence>
<dbReference type="RefSeq" id="WP_014804471.1">
    <property type="nucleotide sequence ID" value="NC_018020.1"/>
</dbReference>
<accession>I4B9L5</accession>
<dbReference type="InterPro" id="IPR029060">
    <property type="entry name" value="PIN-like_dom_sf"/>
</dbReference>
<protein>
    <recommendedName>
        <fullName evidence="3">PIN domain-containing protein</fullName>
    </recommendedName>
</protein>
<reference evidence="1 2" key="1">
    <citation type="submission" date="2012-06" db="EMBL/GenBank/DDBJ databases">
        <title>The complete chromosome of genome of Turneriella parva DSM 21527.</title>
        <authorList>
            <consortium name="US DOE Joint Genome Institute (JGI-PGF)"/>
            <person name="Lucas S."/>
            <person name="Han J."/>
            <person name="Lapidus A."/>
            <person name="Bruce D."/>
            <person name="Goodwin L."/>
            <person name="Pitluck S."/>
            <person name="Peters L."/>
            <person name="Kyrpides N."/>
            <person name="Mavromatis K."/>
            <person name="Ivanova N."/>
            <person name="Mikhailova N."/>
            <person name="Chertkov O."/>
            <person name="Detter J.C."/>
            <person name="Tapia R."/>
            <person name="Han C."/>
            <person name="Land M."/>
            <person name="Hauser L."/>
            <person name="Markowitz V."/>
            <person name="Cheng J.-F."/>
            <person name="Hugenholtz P."/>
            <person name="Woyke T."/>
            <person name="Wu D."/>
            <person name="Gronow S."/>
            <person name="Wellnitz S."/>
            <person name="Brambilla E."/>
            <person name="Klenk H.-P."/>
            <person name="Eisen J.A."/>
        </authorList>
    </citation>
    <scope>NUCLEOTIDE SEQUENCE [LARGE SCALE GENOMIC DNA]</scope>
    <source>
        <strain evidence="2">ATCC BAA-1111 / DSM 21527 / NCTC 11395 / H</strain>
    </source>
</reference>
<dbReference type="STRING" id="869212.Turpa_3334"/>
<dbReference type="PATRIC" id="fig|869212.3.peg.3372"/>
<keyword evidence="2" id="KW-1185">Reference proteome</keyword>
<dbReference type="OrthoDB" id="9799824at2"/>
<proteinExistence type="predicted"/>